<gene>
    <name evidence="1" type="ORF">EKG38_13945</name>
</gene>
<keyword evidence="2" id="KW-1185">Reference proteome</keyword>
<comment type="caution">
    <text evidence="1">The sequence shown here is derived from an EMBL/GenBank/DDBJ whole genome shotgun (WGS) entry which is preliminary data.</text>
</comment>
<dbReference type="Proteomes" id="UP000267448">
    <property type="component" value="Unassembled WGS sequence"/>
</dbReference>
<evidence type="ECO:0000313" key="2">
    <source>
        <dbReference type="Proteomes" id="UP000267448"/>
    </source>
</evidence>
<evidence type="ECO:0000313" key="1">
    <source>
        <dbReference type="EMBL" id="RTR38601.1"/>
    </source>
</evidence>
<dbReference type="RefSeq" id="WP_126520832.1">
    <property type="nucleotide sequence ID" value="NZ_RXNU01000006.1"/>
</dbReference>
<dbReference type="EMBL" id="RXNU01000006">
    <property type="protein sequence ID" value="RTR38601.1"/>
    <property type="molecule type" value="Genomic_DNA"/>
</dbReference>
<protein>
    <submittedName>
        <fullName evidence="1">Uncharacterized protein</fullName>
    </submittedName>
</protein>
<sequence length="109" mass="12310">MSLHLLGRVALPYCLELLGGNCIRVLNREYSPIGFATERLTLTSEVEKHTRLKLRPSDIAKLKKLAVSPTEENWIFLYDDKSSPDQSSTLMDAYFGKLKVLSSIELLPD</sequence>
<dbReference type="AlphaFoldDB" id="A0A3S0RXJ5"/>
<reference evidence="1 2" key="1">
    <citation type="submission" date="2018-12" db="EMBL/GenBank/DDBJ databases">
        <authorList>
            <person name="Yu L."/>
        </authorList>
    </citation>
    <scope>NUCLEOTIDE SEQUENCE [LARGE SCALE GENOMIC DNA]</scope>
    <source>
        <strain evidence="1 2">HAW-EB2</strain>
    </source>
</reference>
<name>A0A3S0RXJ5_9GAMM</name>
<organism evidence="1 2">
    <name type="scientific">Shewanella canadensis</name>
    <dbReference type="NCBI Taxonomy" id="271096"/>
    <lineage>
        <taxon>Bacteria</taxon>
        <taxon>Pseudomonadati</taxon>
        <taxon>Pseudomonadota</taxon>
        <taxon>Gammaproteobacteria</taxon>
        <taxon>Alteromonadales</taxon>
        <taxon>Shewanellaceae</taxon>
        <taxon>Shewanella</taxon>
    </lineage>
</organism>
<proteinExistence type="predicted"/>
<dbReference type="OrthoDB" id="7026240at2"/>
<accession>A0A3S0RXJ5</accession>